<comment type="similarity">
    <text evidence="2">Belongs to the autoinducer-2 exporter (AI-2E) (TC 2.A.86) family.</text>
</comment>
<keyword evidence="4" id="KW-1003">Cell membrane</keyword>
<comment type="subcellular location">
    <subcellularLocation>
        <location evidence="1">Cell membrane</location>
        <topology evidence="1">Multi-pass membrane protein</topology>
    </subcellularLocation>
</comment>
<keyword evidence="5 9" id="KW-0812">Transmembrane</keyword>
<dbReference type="PANTHER" id="PTHR21716">
    <property type="entry name" value="TRANSMEMBRANE PROTEIN"/>
    <property type="match status" value="1"/>
</dbReference>
<evidence type="ECO:0000256" key="6">
    <source>
        <dbReference type="ARBA" id="ARBA00022989"/>
    </source>
</evidence>
<gene>
    <name evidence="10" type="ORF">GCM10022261_26890</name>
</gene>
<keyword evidence="6 9" id="KW-1133">Transmembrane helix</keyword>
<dbReference type="Proteomes" id="UP001501586">
    <property type="component" value="Unassembled WGS sequence"/>
</dbReference>
<feature type="transmembrane region" description="Helical" evidence="9">
    <location>
        <begin position="96"/>
        <end position="118"/>
    </location>
</feature>
<reference evidence="11" key="1">
    <citation type="journal article" date="2019" name="Int. J. Syst. Evol. Microbiol.">
        <title>The Global Catalogue of Microorganisms (GCM) 10K type strain sequencing project: providing services to taxonomists for standard genome sequencing and annotation.</title>
        <authorList>
            <consortium name="The Broad Institute Genomics Platform"/>
            <consortium name="The Broad Institute Genome Sequencing Center for Infectious Disease"/>
            <person name="Wu L."/>
            <person name="Ma J."/>
        </authorList>
    </citation>
    <scope>NUCLEOTIDE SEQUENCE [LARGE SCALE GENOMIC DNA]</scope>
    <source>
        <strain evidence="11">JCM 17458</strain>
    </source>
</reference>
<feature type="transmembrane region" description="Helical" evidence="9">
    <location>
        <begin position="72"/>
        <end position="90"/>
    </location>
</feature>
<dbReference type="EMBL" id="BAABAZ010000008">
    <property type="protein sequence ID" value="GAA4285158.1"/>
    <property type="molecule type" value="Genomic_DNA"/>
</dbReference>
<organism evidence="10 11">
    <name type="scientific">Brevibacterium daeguense</name>
    <dbReference type="NCBI Taxonomy" id="909936"/>
    <lineage>
        <taxon>Bacteria</taxon>
        <taxon>Bacillati</taxon>
        <taxon>Actinomycetota</taxon>
        <taxon>Actinomycetes</taxon>
        <taxon>Micrococcales</taxon>
        <taxon>Brevibacteriaceae</taxon>
        <taxon>Brevibacterium</taxon>
    </lineage>
</organism>
<dbReference type="PANTHER" id="PTHR21716:SF53">
    <property type="entry name" value="PERMEASE PERM-RELATED"/>
    <property type="match status" value="1"/>
</dbReference>
<protein>
    <submittedName>
        <fullName evidence="10">AI-2E family transporter</fullName>
    </submittedName>
</protein>
<feature type="compositionally biased region" description="Basic and acidic residues" evidence="8">
    <location>
        <begin position="415"/>
        <end position="428"/>
    </location>
</feature>
<dbReference type="RefSeq" id="WP_236865941.1">
    <property type="nucleotide sequence ID" value="NZ_BAABAZ010000008.1"/>
</dbReference>
<dbReference type="InterPro" id="IPR002549">
    <property type="entry name" value="AI-2E-like"/>
</dbReference>
<sequence length="495" mass="52348">MANETGRGMTKRLRSVWDDFRAKRDEAAQRPGGSFGTLETGPVVHTGPSEEELARGAYEPYVAPPFRLAAAWSWRGLVVLAAIGVAVWLLSRISVIVLPGLIALLIAALLSPPTAFLRRHGWPRALAAAATFIGFLVLVVGLVSLTGQQLVAGFSDLADQVVAGFRTISDWLLGNPFGLDSTQISKAIDDGVNQLMETLQSNSGQILGGAVGAATSVGSFFTGLLLTLFTAYFFLFDGRQIFSWFIGLLPKPARARAEGASLRGWQTLVQYVRVQIIVAGVDAIGIGLGAFFLGLPLVIPLTVLVFMGSFIPIVGAVVTGFIAVVVALVSQGFVSALIMLGVVLLVQQLEGNVLQPFIMGKAVSVHPLAVVLAVAAGSFLYGIPGALFAVPVIAVINTVVLYLAGRDVFAPDSTAKRLHEDGEERPLLEEDPEETSPLRPTLEEERDPEEDAARARPLGGAGNAYGADRSPGAESGRDAQPGRNPQPNGERGDRP</sequence>
<dbReference type="Pfam" id="PF01594">
    <property type="entry name" value="AI-2E_transport"/>
    <property type="match status" value="1"/>
</dbReference>
<evidence type="ECO:0000256" key="1">
    <source>
        <dbReference type="ARBA" id="ARBA00004651"/>
    </source>
</evidence>
<feature type="transmembrane region" description="Helical" evidence="9">
    <location>
        <begin position="313"/>
        <end position="346"/>
    </location>
</feature>
<evidence type="ECO:0000313" key="10">
    <source>
        <dbReference type="EMBL" id="GAA4285158.1"/>
    </source>
</evidence>
<name>A0ABP8EMJ4_9MICO</name>
<keyword evidence="7 9" id="KW-0472">Membrane</keyword>
<accession>A0ABP8EMJ4</accession>
<feature type="transmembrane region" description="Helical" evidence="9">
    <location>
        <begin position="206"/>
        <end position="235"/>
    </location>
</feature>
<proteinExistence type="inferred from homology"/>
<feature type="transmembrane region" description="Helical" evidence="9">
    <location>
        <begin position="358"/>
        <end position="380"/>
    </location>
</feature>
<comment type="caution">
    <text evidence="10">The sequence shown here is derived from an EMBL/GenBank/DDBJ whole genome shotgun (WGS) entry which is preliminary data.</text>
</comment>
<evidence type="ECO:0000313" key="11">
    <source>
        <dbReference type="Proteomes" id="UP001501586"/>
    </source>
</evidence>
<feature type="transmembrane region" description="Helical" evidence="9">
    <location>
        <begin position="125"/>
        <end position="145"/>
    </location>
</feature>
<evidence type="ECO:0000256" key="3">
    <source>
        <dbReference type="ARBA" id="ARBA00022448"/>
    </source>
</evidence>
<keyword evidence="11" id="KW-1185">Reference proteome</keyword>
<evidence type="ECO:0000256" key="7">
    <source>
        <dbReference type="ARBA" id="ARBA00023136"/>
    </source>
</evidence>
<evidence type="ECO:0000256" key="8">
    <source>
        <dbReference type="SAM" id="MobiDB-lite"/>
    </source>
</evidence>
<keyword evidence="3" id="KW-0813">Transport</keyword>
<evidence type="ECO:0000256" key="9">
    <source>
        <dbReference type="SAM" id="Phobius"/>
    </source>
</evidence>
<feature type="region of interest" description="Disordered" evidence="8">
    <location>
        <begin position="415"/>
        <end position="495"/>
    </location>
</feature>
<evidence type="ECO:0000256" key="2">
    <source>
        <dbReference type="ARBA" id="ARBA00009773"/>
    </source>
</evidence>
<evidence type="ECO:0000256" key="4">
    <source>
        <dbReference type="ARBA" id="ARBA00022475"/>
    </source>
</evidence>
<evidence type="ECO:0000256" key="5">
    <source>
        <dbReference type="ARBA" id="ARBA00022692"/>
    </source>
</evidence>
<feature type="transmembrane region" description="Helical" evidence="9">
    <location>
        <begin position="283"/>
        <end position="307"/>
    </location>
</feature>